<organism evidence="7">
    <name type="scientific">Francisella philomiragia subsp. philomiragia (strain ATCC 25017 / CCUG 19701 / FSC 153 / O#319-036)</name>
    <dbReference type="NCBI Taxonomy" id="484022"/>
    <lineage>
        <taxon>Bacteria</taxon>
        <taxon>Pseudomonadati</taxon>
        <taxon>Pseudomonadota</taxon>
        <taxon>Gammaproteobacteria</taxon>
        <taxon>Thiotrichales</taxon>
        <taxon>Francisellaceae</taxon>
        <taxon>Francisella</taxon>
    </lineage>
</organism>
<dbReference type="PROSITE" id="PS50929">
    <property type="entry name" value="ABC_TM1F"/>
    <property type="match status" value="1"/>
</dbReference>
<keyword evidence="2 5" id="KW-0812">Transmembrane</keyword>
<keyword evidence="4 5" id="KW-0472">Membrane</keyword>
<dbReference type="eggNOG" id="COG2274">
    <property type="taxonomic scope" value="Bacteria"/>
</dbReference>
<keyword evidence="3 5" id="KW-1133">Transmembrane helix</keyword>
<dbReference type="InterPro" id="IPR036640">
    <property type="entry name" value="ABC1_TM_sf"/>
</dbReference>
<evidence type="ECO:0000313" key="7">
    <source>
        <dbReference type="EMBL" id="ABZ87135.1"/>
    </source>
</evidence>
<comment type="subcellular location">
    <subcellularLocation>
        <location evidence="1">Cell membrane</location>
        <topology evidence="1">Multi-pass membrane protein</topology>
    </subcellularLocation>
</comment>
<feature type="transmembrane region" description="Helical" evidence="5">
    <location>
        <begin position="60"/>
        <end position="80"/>
    </location>
</feature>
<feature type="transmembrane region" description="Helical" evidence="5">
    <location>
        <begin position="164"/>
        <end position="185"/>
    </location>
</feature>
<name>B0TWM7_FRAP2</name>
<reference evidence="7" key="1">
    <citation type="submission" date="2009-01" db="EMBL/GenBank/DDBJ databases">
        <title>Complete sequence of chromosome of Francisella philomiragia subsp. philomiragia ATCC 25017.</title>
        <authorList>
            <consortium name="US DOE Joint Genome Institute"/>
            <person name="Copeland A."/>
            <person name="Lucas S."/>
            <person name="Lapidus A."/>
            <person name="Barry K."/>
            <person name="Detter J.C."/>
            <person name="Glavina del Rio T."/>
            <person name="Hammon N."/>
            <person name="Israni S."/>
            <person name="Dalin E."/>
            <person name="Tice H."/>
            <person name="Pitluck S."/>
            <person name="Chain P."/>
            <person name="Malfatti S."/>
            <person name="Shin M."/>
            <person name="Vergez L."/>
            <person name="Schmutz J."/>
            <person name="Larimer F."/>
            <person name="Land M."/>
            <person name="Hauser L."/>
            <person name="Richardson P."/>
        </authorList>
    </citation>
    <scope>NUCLEOTIDE SEQUENCE</scope>
    <source>
        <strain evidence="7">ATCC 25017</strain>
    </source>
</reference>
<feature type="transmembrane region" description="Helical" evidence="5">
    <location>
        <begin position="21"/>
        <end position="40"/>
    </location>
</feature>
<evidence type="ECO:0000256" key="2">
    <source>
        <dbReference type="ARBA" id="ARBA00022692"/>
    </source>
</evidence>
<feature type="transmembrane region" description="Helical" evidence="5">
    <location>
        <begin position="136"/>
        <end position="158"/>
    </location>
</feature>
<dbReference type="EMBL" id="CP000937">
    <property type="protein sequence ID" value="ABZ87135.1"/>
    <property type="molecule type" value="Genomic_DNA"/>
</dbReference>
<accession>B0TWM7</accession>
<evidence type="ECO:0000256" key="3">
    <source>
        <dbReference type="ARBA" id="ARBA00022989"/>
    </source>
</evidence>
<sequence length="521" mass="59649">MSYFIFMLYKQIKSVLKIPRHTIYTLIIYSLLLGFLSLTIPVSVQTLVNLVGVSLSIRPVISLITILFILLTAAFFVRIFQLKLVEDIQRKIFVDVVLRVITAIYRVDFNKLDKINVREKINRAFELKFLQKSVSVIFIILLDIFLQTLFCVIILAFYHPLFLVFDILLITCIILSIFVPMNAGYKAGLKESSNIYDIVDSLEEKTAEFLSFKQRPLNNSMKKVDTKLCNYLDARSNFFGVVLRQHVYIGLTYIFINILLLGIGSYLIINGQLSIGQLIAAELLVNIVLLGLLKFSQYLYDCYGFLVAVRKILDLLEISQEDKVRAEHKEAKLADNVVSLDVILADDEQKYTFDYTQNQFYELCLSINSVQKLLDSFFDDNSLGVIKLNGVCLTNYSKQEISDKIHIASGIEVIAGTVLDNLCEGDFSQERLEYLSELLDIFGIAFLEKYFEKEIDSQTIKYNLEFNTMVVLKMNLIRAILKQPKLLILIDSYGLTNRNGHMAITHMLRKIATPTLIISIQ</sequence>
<dbReference type="AlphaFoldDB" id="B0TWM7"/>
<feature type="transmembrane region" description="Helical" evidence="5">
    <location>
        <begin position="247"/>
        <end position="269"/>
    </location>
</feature>
<feature type="transmembrane region" description="Helical" evidence="5">
    <location>
        <begin position="275"/>
        <end position="293"/>
    </location>
</feature>
<dbReference type="Gene3D" id="1.20.1560.10">
    <property type="entry name" value="ABC transporter type 1, transmembrane domain"/>
    <property type="match status" value="1"/>
</dbReference>
<dbReference type="KEGG" id="fph:Fphi_0912"/>
<evidence type="ECO:0000259" key="6">
    <source>
        <dbReference type="PROSITE" id="PS50929"/>
    </source>
</evidence>
<feature type="domain" description="ABC transmembrane type-1" evidence="6">
    <location>
        <begin position="26"/>
        <end position="299"/>
    </location>
</feature>
<gene>
    <name evidence="7" type="ordered locus">Fphi_0912</name>
</gene>
<dbReference type="InterPro" id="IPR011527">
    <property type="entry name" value="ABC1_TM_dom"/>
</dbReference>
<dbReference type="GO" id="GO:0005524">
    <property type="term" value="F:ATP binding"/>
    <property type="evidence" value="ECO:0007669"/>
    <property type="project" value="InterPro"/>
</dbReference>
<evidence type="ECO:0000256" key="1">
    <source>
        <dbReference type="ARBA" id="ARBA00004651"/>
    </source>
</evidence>
<evidence type="ECO:0000256" key="4">
    <source>
        <dbReference type="ARBA" id="ARBA00023136"/>
    </source>
</evidence>
<proteinExistence type="predicted"/>
<protein>
    <submittedName>
        <fullName evidence="7">Putative ABC type bacteriocin/antibiotic exporter</fullName>
    </submittedName>
</protein>
<dbReference type="GO" id="GO:0005886">
    <property type="term" value="C:plasma membrane"/>
    <property type="evidence" value="ECO:0007669"/>
    <property type="project" value="UniProtKB-SubCell"/>
</dbReference>
<evidence type="ECO:0000256" key="5">
    <source>
        <dbReference type="SAM" id="Phobius"/>
    </source>
</evidence>
<dbReference type="GO" id="GO:0140359">
    <property type="term" value="F:ABC-type transporter activity"/>
    <property type="evidence" value="ECO:0007669"/>
    <property type="project" value="InterPro"/>
</dbReference>
<dbReference type="HOGENOM" id="CLU_615045_0_0_6"/>
<dbReference type="SUPFAM" id="SSF90123">
    <property type="entry name" value="ABC transporter transmembrane region"/>
    <property type="match status" value="1"/>
</dbReference>